<evidence type="ECO:0000256" key="15">
    <source>
        <dbReference type="SAM" id="MobiDB-lite"/>
    </source>
</evidence>
<dbReference type="InterPro" id="IPR004358">
    <property type="entry name" value="Sig_transdc_His_kin-like_C"/>
</dbReference>
<evidence type="ECO:0000256" key="16">
    <source>
        <dbReference type="SAM" id="Phobius"/>
    </source>
</evidence>
<evidence type="ECO:0000259" key="17">
    <source>
        <dbReference type="PROSITE" id="PS50109"/>
    </source>
</evidence>
<protein>
    <recommendedName>
        <fullName evidence="3">histidine kinase</fullName>
        <ecNumber evidence="3">2.7.13.3</ecNumber>
    </recommendedName>
</protein>
<keyword evidence="14 16" id="KW-0472">Membrane</keyword>
<keyword evidence="13" id="KW-0902">Two-component regulatory system</keyword>
<evidence type="ECO:0000256" key="14">
    <source>
        <dbReference type="ARBA" id="ARBA00023136"/>
    </source>
</evidence>
<evidence type="ECO:0000256" key="2">
    <source>
        <dbReference type="ARBA" id="ARBA00004429"/>
    </source>
</evidence>
<dbReference type="GO" id="GO:0000155">
    <property type="term" value="F:phosphorelay sensor kinase activity"/>
    <property type="evidence" value="ECO:0007669"/>
    <property type="project" value="InterPro"/>
</dbReference>
<dbReference type="SUPFAM" id="SSF47384">
    <property type="entry name" value="Homodimeric domain of signal transducing histidine kinase"/>
    <property type="match status" value="1"/>
</dbReference>
<dbReference type="Pfam" id="PF02518">
    <property type="entry name" value="HATPase_c"/>
    <property type="match status" value="1"/>
</dbReference>
<evidence type="ECO:0000256" key="6">
    <source>
        <dbReference type="ARBA" id="ARBA00022553"/>
    </source>
</evidence>
<keyword evidence="7" id="KW-0808">Transferase</keyword>
<dbReference type="PROSITE" id="PS50885">
    <property type="entry name" value="HAMP"/>
    <property type="match status" value="1"/>
</dbReference>
<keyword evidence="12 16" id="KW-1133">Transmembrane helix</keyword>
<evidence type="ECO:0000256" key="5">
    <source>
        <dbReference type="ARBA" id="ARBA00022519"/>
    </source>
</evidence>
<gene>
    <name evidence="19" type="ORF">CIT26_02800</name>
</gene>
<keyword evidence="8 16" id="KW-0812">Transmembrane</keyword>
<keyword evidence="9" id="KW-0547">Nucleotide-binding</keyword>
<evidence type="ECO:0000256" key="12">
    <source>
        <dbReference type="ARBA" id="ARBA00022989"/>
    </source>
</evidence>
<keyword evidence="5" id="KW-0997">Cell inner membrane</keyword>
<dbReference type="SMART" id="SM00388">
    <property type="entry name" value="HisKA"/>
    <property type="match status" value="1"/>
</dbReference>
<dbReference type="SMART" id="SM00387">
    <property type="entry name" value="HATPase_c"/>
    <property type="match status" value="1"/>
</dbReference>
<evidence type="ECO:0000256" key="8">
    <source>
        <dbReference type="ARBA" id="ARBA00022692"/>
    </source>
</evidence>
<dbReference type="PANTHER" id="PTHR44936:SF5">
    <property type="entry name" value="SENSOR HISTIDINE KINASE ENVZ"/>
    <property type="match status" value="1"/>
</dbReference>
<evidence type="ECO:0000256" key="9">
    <source>
        <dbReference type="ARBA" id="ARBA00022741"/>
    </source>
</evidence>
<dbReference type="SMART" id="SM00304">
    <property type="entry name" value="HAMP"/>
    <property type="match status" value="1"/>
</dbReference>
<name>A0A271LUG7_9HYPH</name>
<dbReference type="RefSeq" id="WP_095491146.1">
    <property type="nucleotide sequence ID" value="NZ_NPKJ01000014.1"/>
</dbReference>
<dbReference type="InterPro" id="IPR036890">
    <property type="entry name" value="HATPase_C_sf"/>
</dbReference>
<dbReference type="Proteomes" id="UP000216442">
    <property type="component" value="Unassembled WGS sequence"/>
</dbReference>
<dbReference type="PANTHER" id="PTHR44936">
    <property type="entry name" value="SENSOR PROTEIN CREC"/>
    <property type="match status" value="1"/>
</dbReference>
<dbReference type="PRINTS" id="PR00344">
    <property type="entry name" value="BCTRLSENSOR"/>
</dbReference>
<dbReference type="EC" id="2.7.13.3" evidence="3"/>
<dbReference type="GO" id="GO:0005886">
    <property type="term" value="C:plasma membrane"/>
    <property type="evidence" value="ECO:0007669"/>
    <property type="project" value="UniProtKB-SubCell"/>
</dbReference>
<evidence type="ECO:0000313" key="19">
    <source>
        <dbReference type="EMBL" id="PAQ11812.1"/>
    </source>
</evidence>
<evidence type="ECO:0000313" key="20">
    <source>
        <dbReference type="Proteomes" id="UP000216442"/>
    </source>
</evidence>
<evidence type="ECO:0000256" key="7">
    <source>
        <dbReference type="ARBA" id="ARBA00022679"/>
    </source>
</evidence>
<sequence>MIGRFRRAPIRLQFVVLAAIPIPAVLLSVIALLPEPYIFQAKQVVAVRSTQIELIVEQLRNSADDADAEKLLRASAPIGLEMRILPWRDLNVGSSHQGDMQFIADELRDVLPTDFEAAVLPQDAEHNALAVRVDAKRGLLVRFSDADTYPAVFGTLIELIAKILMLILPMLLLVLYIGGVITSPLVRFAEAAKSLRLDGSEEQLFTVAGAKELRTLATALNDMRRRIRKMVDDRTRMLTAVSHDLRTPLTRLRMRVERSKEIRSKQAMLDDIATLTAMIEESLQYLSSTARDEPLRKVDIAALMKTIVAGFSDVGHTVIYVGPERFGYSCKQKGLTRAVTNIVENAVRFGKIVHVQLSNFPPSKVSIVVQDDGPGLAEGLHEKALEPFFKADQARSSTINSGFGLGLSIADEIAKSHGGSLSLENISPHGLRATISLPPARVVPLKSGKTDDVQGQASTRQALAKGR</sequence>
<keyword evidence="6" id="KW-0597">Phosphoprotein</keyword>
<keyword evidence="11" id="KW-0067">ATP-binding</keyword>
<dbReference type="InterPro" id="IPR005467">
    <property type="entry name" value="His_kinase_dom"/>
</dbReference>
<comment type="subcellular location">
    <subcellularLocation>
        <location evidence="2">Cell inner membrane</location>
        <topology evidence="2">Multi-pass membrane protein</topology>
    </subcellularLocation>
</comment>
<dbReference type="PROSITE" id="PS50109">
    <property type="entry name" value="HIS_KIN"/>
    <property type="match status" value="1"/>
</dbReference>
<evidence type="ECO:0000259" key="18">
    <source>
        <dbReference type="PROSITE" id="PS50885"/>
    </source>
</evidence>
<keyword evidence="10 19" id="KW-0418">Kinase</keyword>
<evidence type="ECO:0000256" key="4">
    <source>
        <dbReference type="ARBA" id="ARBA00022475"/>
    </source>
</evidence>
<dbReference type="OrthoDB" id="9804645at2"/>
<accession>A0A271LUG7</accession>
<comment type="caution">
    <text evidence="19">The sequence shown here is derived from an EMBL/GenBank/DDBJ whole genome shotgun (WGS) entry which is preliminary data.</text>
</comment>
<reference evidence="19 20" key="1">
    <citation type="submission" date="2017-08" db="EMBL/GenBank/DDBJ databases">
        <title>Mesorhizobium wenxinae sp. nov., a novel rhizobial species isolated from root nodules of chickpea (Cicer arietinum L.).</title>
        <authorList>
            <person name="Zhang J."/>
        </authorList>
    </citation>
    <scope>NUCLEOTIDE SEQUENCE [LARGE SCALE GENOMIC DNA]</scope>
    <source>
        <strain evidence="19 20">SDW018</strain>
    </source>
</reference>
<keyword evidence="4" id="KW-1003">Cell membrane</keyword>
<dbReference type="AlphaFoldDB" id="A0A271LUG7"/>
<dbReference type="Gene3D" id="1.10.287.130">
    <property type="match status" value="1"/>
</dbReference>
<evidence type="ECO:0000256" key="1">
    <source>
        <dbReference type="ARBA" id="ARBA00000085"/>
    </source>
</evidence>
<dbReference type="InterPro" id="IPR036097">
    <property type="entry name" value="HisK_dim/P_sf"/>
</dbReference>
<proteinExistence type="predicted"/>
<dbReference type="InterPro" id="IPR003594">
    <property type="entry name" value="HATPase_dom"/>
</dbReference>
<evidence type="ECO:0000256" key="3">
    <source>
        <dbReference type="ARBA" id="ARBA00012438"/>
    </source>
</evidence>
<dbReference type="CDD" id="cd00082">
    <property type="entry name" value="HisKA"/>
    <property type="match status" value="1"/>
</dbReference>
<dbReference type="InterPro" id="IPR003661">
    <property type="entry name" value="HisK_dim/P_dom"/>
</dbReference>
<dbReference type="InterPro" id="IPR050980">
    <property type="entry name" value="2C_sensor_his_kinase"/>
</dbReference>
<dbReference type="InterPro" id="IPR003660">
    <property type="entry name" value="HAMP_dom"/>
</dbReference>
<comment type="catalytic activity">
    <reaction evidence="1">
        <text>ATP + protein L-histidine = ADP + protein N-phospho-L-histidine.</text>
        <dbReference type="EC" id="2.7.13.3"/>
    </reaction>
</comment>
<dbReference type="Gene3D" id="3.30.565.10">
    <property type="entry name" value="Histidine kinase-like ATPase, C-terminal domain"/>
    <property type="match status" value="1"/>
</dbReference>
<dbReference type="GO" id="GO:0005524">
    <property type="term" value="F:ATP binding"/>
    <property type="evidence" value="ECO:0007669"/>
    <property type="project" value="UniProtKB-KW"/>
</dbReference>
<dbReference type="Pfam" id="PF00672">
    <property type="entry name" value="HAMP"/>
    <property type="match status" value="1"/>
</dbReference>
<dbReference type="SUPFAM" id="SSF55874">
    <property type="entry name" value="ATPase domain of HSP90 chaperone/DNA topoisomerase II/histidine kinase"/>
    <property type="match status" value="1"/>
</dbReference>
<dbReference type="CDD" id="cd00075">
    <property type="entry name" value="HATPase"/>
    <property type="match status" value="1"/>
</dbReference>
<dbReference type="EMBL" id="NPKJ01000014">
    <property type="protein sequence ID" value="PAQ11812.1"/>
    <property type="molecule type" value="Genomic_DNA"/>
</dbReference>
<feature type="domain" description="HAMP" evidence="18">
    <location>
        <begin position="179"/>
        <end position="232"/>
    </location>
</feature>
<evidence type="ECO:0000256" key="10">
    <source>
        <dbReference type="ARBA" id="ARBA00022777"/>
    </source>
</evidence>
<feature type="transmembrane region" description="Helical" evidence="16">
    <location>
        <begin position="163"/>
        <end position="186"/>
    </location>
</feature>
<feature type="domain" description="Histidine kinase" evidence="17">
    <location>
        <begin position="240"/>
        <end position="441"/>
    </location>
</feature>
<feature type="region of interest" description="Disordered" evidence="15">
    <location>
        <begin position="446"/>
        <end position="467"/>
    </location>
</feature>
<organism evidence="19 20">
    <name type="scientific">Mesorhizobium temperatum</name>
    <dbReference type="NCBI Taxonomy" id="241416"/>
    <lineage>
        <taxon>Bacteria</taxon>
        <taxon>Pseudomonadati</taxon>
        <taxon>Pseudomonadota</taxon>
        <taxon>Alphaproteobacteria</taxon>
        <taxon>Hyphomicrobiales</taxon>
        <taxon>Phyllobacteriaceae</taxon>
        <taxon>Mesorhizobium</taxon>
    </lineage>
</organism>
<evidence type="ECO:0000256" key="11">
    <source>
        <dbReference type="ARBA" id="ARBA00022840"/>
    </source>
</evidence>
<evidence type="ECO:0000256" key="13">
    <source>
        <dbReference type="ARBA" id="ARBA00023012"/>
    </source>
</evidence>
<feature type="transmembrane region" description="Helical" evidence="16">
    <location>
        <begin position="12"/>
        <end position="33"/>
    </location>
</feature>
<keyword evidence="20" id="KW-1185">Reference proteome</keyword>